<dbReference type="Gene3D" id="1.10.3210.10">
    <property type="entry name" value="Hypothetical protein af1432"/>
    <property type="match status" value="1"/>
</dbReference>
<dbReference type="InterPro" id="IPR003018">
    <property type="entry name" value="GAF"/>
</dbReference>
<comment type="caution">
    <text evidence="5">The sequence shown here is derived from an EMBL/GenBank/DDBJ whole genome shotgun (WGS) entry which is preliminary data.</text>
</comment>
<accession>A0A1T1AXP4</accession>
<dbReference type="InterPro" id="IPR003594">
    <property type="entry name" value="HATPase_dom"/>
</dbReference>
<dbReference type="AlphaFoldDB" id="A0A1T1AXP4"/>
<dbReference type="Pfam" id="PF08668">
    <property type="entry name" value="HDOD"/>
    <property type="match status" value="1"/>
</dbReference>
<proteinExistence type="predicted"/>
<keyword evidence="5" id="KW-0808">Transferase</keyword>
<dbReference type="SMART" id="SM00387">
    <property type="entry name" value="HATPase_c"/>
    <property type="match status" value="1"/>
</dbReference>
<evidence type="ECO:0000256" key="2">
    <source>
        <dbReference type="ARBA" id="ARBA00012438"/>
    </source>
</evidence>
<dbReference type="Gene3D" id="3.30.565.10">
    <property type="entry name" value="Histidine kinase-like ATPase, C-terminal domain"/>
    <property type="match status" value="1"/>
</dbReference>
<reference evidence="5 6" key="1">
    <citation type="submission" date="2017-01" db="EMBL/GenBank/DDBJ databases">
        <title>Genome sequencing of Rhodoferax fermentans JCM 7819.</title>
        <authorList>
            <person name="Kim Y.J."/>
            <person name="Farh M.E.-A."/>
            <person name="Yang D.-C."/>
        </authorList>
    </citation>
    <scope>NUCLEOTIDE SEQUENCE [LARGE SCALE GENOMIC DNA]</scope>
    <source>
        <strain evidence="5 6">JCM 7819</strain>
    </source>
</reference>
<dbReference type="InterPro" id="IPR005467">
    <property type="entry name" value="His_kinase_dom"/>
</dbReference>
<evidence type="ECO:0000313" key="6">
    <source>
        <dbReference type="Proteomes" id="UP000190750"/>
    </source>
</evidence>
<sequence length="687" mass="74493">MPQILIKLIDLCQADEVGITELAKLIANDAGMTSRVLRVANSAAYQRSGRKLGLPQALTTLGADLVKSLLISESVFQTFSGFPHTGGTDLRPFWKHSLAAAVIARDLAKAMQYPQIEEAYLAGLLHDVGRLALLAAAPDTYSFNFYTSDDGDLCAIEQKSLHISHAEAGAWLIERWEMDSFLADAVLYHHENPARVMMAHPLIRIIHLAHVLSDHPVGTPLAEDMGAVCGIDDAKLLDIYQACEAQVMLAAEHLGINLAGLPELSASVSVPVAPVTSNPMQQRLTEEIRNRALTAELSQVFARQKDGTQLLDSVRQNARILFDLEDTAVFLVSSNGRSLISASVGEQRQRLADFSISLAGGGIADSVTSRHLAFLERGRSSLTLAEEQLLRSFNSPCLLCLPLVSGNRSLGLLIAGLEAWRVSDLQRQEKFLLVFGNQAASAMEAAAKERGEMDRRIATLQEEHIKNSRKIVHEASNPLSIIKNYLGVLDDKLARQEPVGAELSILNEEIDRVGSIIKEFARVTPPAPDTLIDINKLINDIVRLFRESRFLPPTVHIAAVVPDEPSTISGTSGVVKQILVNLIKNAVEALSKGGRIEVINNGITQRGGAEYFSLQVRDNGPGLPDEVLAKLFSPVRSSKAGDNRGLGLSIVHGLVQKLQGSITCKSSALGTVFEILLPARHAKSQVQ</sequence>
<dbReference type="Pfam" id="PF01590">
    <property type="entry name" value="GAF"/>
    <property type="match status" value="1"/>
</dbReference>
<evidence type="ECO:0000259" key="4">
    <source>
        <dbReference type="PROSITE" id="PS51833"/>
    </source>
</evidence>
<dbReference type="EC" id="2.7.13.3" evidence="2"/>
<dbReference type="CDD" id="cd00077">
    <property type="entry name" value="HDc"/>
    <property type="match status" value="1"/>
</dbReference>
<dbReference type="PROSITE" id="PS50109">
    <property type="entry name" value="HIS_KIN"/>
    <property type="match status" value="1"/>
</dbReference>
<dbReference type="Gene3D" id="1.10.287.130">
    <property type="match status" value="1"/>
</dbReference>
<dbReference type="InterPro" id="IPR004358">
    <property type="entry name" value="Sig_transdc_His_kin-like_C"/>
</dbReference>
<keyword evidence="6" id="KW-1185">Reference proteome</keyword>
<dbReference type="SUPFAM" id="SSF109604">
    <property type="entry name" value="HD-domain/PDEase-like"/>
    <property type="match status" value="1"/>
</dbReference>
<protein>
    <recommendedName>
        <fullName evidence="2">histidine kinase</fullName>
        <ecNumber evidence="2">2.7.13.3</ecNumber>
    </recommendedName>
</protein>
<dbReference type="Gene3D" id="3.30.450.40">
    <property type="match status" value="1"/>
</dbReference>
<dbReference type="Pfam" id="PF02518">
    <property type="entry name" value="HATPase_c"/>
    <property type="match status" value="1"/>
</dbReference>
<evidence type="ECO:0000256" key="1">
    <source>
        <dbReference type="ARBA" id="ARBA00000085"/>
    </source>
</evidence>
<dbReference type="Proteomes" id="UP000190750">
    <property type="component" value="Unassembled WGS sequence"/>
</dbReference>
<dbReference type="InterPro" id="IPR029016">
    <property type="entry name" value="GAF-like_dom_sf"/>
</dbReference>
<gene>
    <name evidence="5" type="ORF">RF819_03400</name>
</gene>
<dbReference type="InterPro" id="IPR036890">
    <property type="entry name" value="HATPase_C_sf"/>
</dbReference>
<dbReference type="InterPro" id="IPR013976">
    <property type="entry name" value="HDOD"/>
</dbReference>
<name>A0A1T1AXP4_RHOFE</name>
<dbReference type="SUPFAM" id="SSF55874">
    <property type="entry name" value="ATPase domain of HSP90 chaperone/DNA topoisomerase II/histidine kinase"/>
    <property type="match status" value="1"/>
</dbReference>
<dbReference type="SUPFAM" id="SSF55781">
    <property type="entry name" value="GAF domain-like"/>
    <property type="match status" value="1"/>
</dbReference>
<feature type="domain" description="Histidine kinase" evidence="3">
    <location>
        <begin position="470"/>
        <end position="681"/>
    </location>
</feature>
<keyword evidence="5" id="KW-0418">Kinase</keyword>
<dbReference type="InterPro" id="IPR052340">
    <property type="entry name" value="RNase_Y/CdgJ"/>
</dbReference>
<dbReference type="STRING" id="28066.RF819_03400"/>
<dbReference type="PANTHER" id="PTHR33525">
    <property type="match status" value="1"/>
</dbReference>
<evidence type="ECO:0000259" key="3">
    <source>
        <dbReference type="PROSITE" id="PS50109"/>
    </source>
</evidence>
<dbReference type="EMBL" id="MTJN01000002">
    <property type="protein sequence ID" value="OOV08870.1"/>
    <property type="molecule type" value="Genomic_DNA"/>
</dbReference>
<dbReference type="GO" id="GO:0004673">
    <property type="term" value="F:protein histidine kinase activity"/>
    <property type="evidence" value="ECO:0007669"/>
    <property type="project" value="UniProtKB-EC"/>
</dbReference>
<dbReference type="PANTHER" id="PTHR33525:SF3">
    <property type="entry name" value="RIBONUCLEASE Y"/>
    <property type="match status" value="1"/>
</dbReference>
<dbReference type="OrthoDB" id="9797768at2"/>
<dbReference type="InterPro" id="IPR003607">
    <property type="entry name" value="HD/PDEase_dom"/>
</dbReference>
<organism evidence="5 6">
    <name type="scientific">Rhodoferax fermentans</name>
    <dbReference type="NCBI Taxonomy" id="28066"/>
    <lineage>
        <taxon>Bacteria</taxon>
        <taxon>Pseudomonadati</taxon>
        <taxon>Pseudomonadota</taxon>
        <taxon>Betaproteobacteria</taxon>
        <taxon>Burkholderiales</taxon>
        <taxon>Comamonadaceae</taxon>
        <taxon>Rhodoferax</taxon>
    </lineage>
</organism>
<dbReference type="PRINTS" id="PR00344">
    <property type="entry name" value="BCTRLSENSOR"/>
</dbReference>
<dbReference type="PROSITE" id="PS51833">
    <property type="entry name" value="HDOD"/>
    <property type="match status" value="1"/>
</dbReference>
<feature type="domain" description="HDOD" evidence="4">
    <location>
        <begin position="1"/>
        <end position="192"/>
    </location>
</feature>
<evidence type="ECO:0000313" key="5">
    <source>
        <dbReference type="EMBL" id="OOV08870.1"/>
    </source>
</evidence>
<comment type="catalytic activity">
    <reaction evidence="1">
        <text>ATP + protein L-histidine = ADP + protein N-phospho-L-histidine.</text>
        <dbReference type="EC" id="2.7.13.3"/>
    </reaction>
</comment>